<dbReference type="EMBL" id="BJNY01000007">
    <property type="protein sequence ID" value="GED05865.1"/>
    <property type="molecule type" value="Genomic_DNA"/>
</dbReference>
<proteinExistence type="predicted"/>
<reference evidence="2 3" key="1">
    <citation type="submission" date="2019-06" db="EMBL/GenBank/DDBJ databases">
        <title>Whole genome shotgun sequence of Glutamicibacter uratoxydans NBRC 15515.</title>
        <authorList>
            <person name="Hosoyama A."/>
            <person name="Uohara A."/>
            <person name="Ohji S."/>
            <person name="Ichikawa N."/>
        </authorList>
    </citation>
    <scope>NUCLEOTIDE SEQUENCE [LARGE SCALE GENOMIC DNA]</scope>
    <source>
        <strain evidence="2 3">NBRC 15515</strain>
    </source>
</reference>
<dbReference type="Proteomes" id="UP000316612">
    <property type="component" value="Unassembled WGS sequence"/>
</dbReference>
<accession>A0A4Y4DQJ7</accession>
<keyword evidence="3" id="KW-1185">Reference proteome</keyword>
<dbReference type="AlphaFoldDB" id="A0A4Y4DQJ7"/>
<gene>
    <name evidence="2" type="ORF">AUR04nite_13970</name>
</gene>
<evidence type="ECO:0000313" key="2">
    <source>
        <dbReference type="EMBL" id="GED05865.1"/>
    </source>
</evidence>
<name>A0A4Y4DQJ7_GLUUR</name>
<evidence type="ECO:0000256" key="1">
    <source>
        <dbReference type="SAM" id="Phobius"/>
    </source>
</evidence>
<keyword evidence="1" id="KW-1133">Transmembrane helix</keyword>
<protein>
    <submittedName>
        <fullName evidence="2">Uncharacterized protein</fullName>
    </submittedName>
</protein>
<sequence>MNMEATTITALITLLVLALVTVVMVRKYNRTHRAEIRARLLDKAEKYDIAAPEELETSELAAQVRAAKHEQKQRNLKTA</sequence>
<organism evidence="2 3">
    <name type="scientific">Glutamicibacter uratoxydans</name>
    <name type="common">Arthrobacter uratoxydans</name>
    <dbReference type="NCBI Taxonomy" id="43667"/>
    <lineage>
        <taxon>Bacteria</taxon>
        <taxon>Bacillati</taxon>
        <taxon>Actinomycetota</taxon>
        <taxon>Actinomycetes</taxon>
        <taxon>Micrococcales</taxon>
        <taxon>Micrococcaceae</taxon>
        <taxon>Glutamicibacter</taxon>
    </lineage>
</organism>
<feature type="transmembrane region" description="Helical" evidence="1">
    <location>
        <begin position="6"/>
        <end position="25"/>
    </location>
</feature>
<comment type="caution">
    <text evidence="2">The sequence shown here is derived from an EMBL/GenBank/DDBJ whole genome shotgun (WGS) entry which is preliminary data.</text>
</comment>
<evidence type="ECO:0000313" key="3">
    <source>
        <dbReference type="Proteomes" id="UP000316612"/>
    </source>
</evidence>
<keyword evidence="1" id="KW-0472">Membrane</keyword>
<keyword evidence="1" id="KW-0812">Transmembrane</keyword>